<keyword evidence="8" id="KW-1185">Reference proteome</keyword>
<dbReference type="RefSeq" id="WP_203326392.1">
    <property type="nucleotide sequence ID" value="NZ_CP069213.1"/>
</dbReference>
<dbReference type="SUPFAM" id="SSF88659">
    <property type="entry name" value="Sigma3 and sigma4 domains of RNA polymerase sigma factors"/>
    <property type="match status" value="1"/>
</dbReference>
<evidence type="ECO:0000256" key="5">
    <source>
        <dbReference type="ARBA" id="ARBA00023163"/>
    </source>
</evidence>
<name>A0ABX7G6F1_9GAMM</name>
<evidence type="ECO:0000256" key="2">
    <source>
        <dbReference type="ARBA" id="ARBA00023015"/>
    </source>
</evidence>
<evidence type="ECO:0000313" key="7">
    <source>
        <dbReference type="EMBL" id="QRH02808.1"/>
    </source>
</evidence>
<dbReference type="InterPro" id="IPR014284">
    <property type="entry name" value="RNA_pol_sigma-70_dom"/>
</dbReference>
<dbReference type="Gene3D" id="1.10.10.10">
    <property type="entry name" value="Winged helix-like DNA-binding domain superfamily/Winged helix DNA-binding domain"/>
    <property type="match status" value="1"/>
</dbReference>
<dbReference type="InterPro" id="IPR039425">
    <property type="entry name" value="RNA_pol_sigma-70-like"/>
</dbReference>
<dbReference type="PANTHER" id="PTHR43133:SF8">
    <property type="entry name" value="RNA POLYMERASE SIGMA FACTOR HI_1459-RELATED"/>
    <property type="match status" value="1"/>
</dbReference>
<dbReference type="Pfam" id="PF04542">
    <property type="entry name" value="Sigma70_r2"/>
    <property type="match status" value="1"/>
</dbReference>
<dbReference type="NCBIfam" id="TIGR02937">
    <property type="entry name" value="sigma70-ECF"/>
    <property type="match status" value="1"/>
</dbReference>
<evidence type="ECO:0000259" key="6">
    <source>
        <dbReference type="Pfam" id="PF04542"/>
    </source>
</evidence>
<protein>
    <submittedName>
        <fullName evidence="7">Sigma-70 family RNA polymerase sigma factor</fullName>
    </submittedName>
</protein>
<keyword evidence="2" id="KW-0805">Transcription regulation</keyword>
<dbReference type="EMBL" id="CP069213">
    <property type="protein sequence ID" value="QRH02808.1"/>
    <property type="molecule type" value="Genomic_DNA"/>
</dbReference>
<accession>A0ABX7G6F1</accession>
<comment type="similarity">
    <text evidence="1">Belongs to the sigma-70 factor family. ECF subfamily.</text>
</comment>
<dbReference type="SUPFAM" id="SSF88946">
    <property type="entry name" value="Sigma2 domain of RNA polymerase sigma factors"/>
    <property type="match status" value="1"/>
</dbReference>
<evidence type="ECO:0000256" key="3">
    <source>
        <dbReference type="ARBA" id="ARBA00023082"/>
    </source>
</evidence>
<evidence type="ECO:0000256" key="4">
    <source>
        <dbReference type="ARBA" id="ARBA00023125"/>
    </source>
</evidence>
<evidence type="ECO:0000256" key="1">
    <source>
        <dbReference type="ARBA" id="ARBA00010641"/>
    </source>
</evidence>
<keyword evidence="3" id="KW-0731">Sigma factor</keyword>
<gene>
    <name evidence="7" type="ORF">JQC75_05185</name>
</gene>
<dbReference type="Gene3D" id="1.10.1740.10">
    <property type="match status" value="1"/>
</dbReference>
<dbReference type="InterPro" id="IPR036388">
    <property type="entry name" value="WH-like_DNA-bd_sf"/>
</dbReference>
<sequence>MTATQSISLVGSEDDELLMQRYAAGDIQAFETLYRRHKGGLYRYFLRQIGDSQLAEDLYQETWGRVIKAAPAYEISAKFTTWLYRIAHNLLIDHVRAVKPLNDADSLDEDGMVLADTQTPVRNHEHELRVQALKHCVGLLPQVQKEAFLLSSEMGFTALMISEIASVSLEATKSRIRYAYQSLKTCIAKRLGEDSDER</sequence>
<dbReference type="PANTHER" id="PTHR43133">
    <property type="entry name" value="RNA POLYMERASE ECF-TYPE SIGMA FACTO"/>
    <property type="match status" value="1"/>
</dbReference>
<evidence type="ECO:0000313" key="8">
    <source>
        <dbReference type="Proteomes" id="UP000596252"/>
    </source>
</evidence>
<keyword evidence="5" id="KW-0804">Transcription</keyword>
<dbReference type="InterPro" id="IPR007627">
    <property type="entry name" value="RNA_pol_sigma70_r2"/>
</dbReference>
<dbReference type="InterPro" id="IPR013324">
    <property type="entry name" value="RNA_pol_sigma_r3/r4-like"/>
</dbReference>
<reference evidence="7 8" key="1">
    <citation type="journal article" date="2012" name="Antonie Van Leeuwenhoek">
        <title>Shewanella litorisediminis sp. nov., a gammaproteobacterium isolated from a tidal flat sediment.</title>
        <authorList>
            <person name="Lee M.H."/>
            <person name="Yoon J.H."/>
        </authorList>
    </citation>
    <scope>NUCLEOTIDE SEQUENCE [LARGE SCALE GENOMIC DNA]</scope>
    <source>
        <strain evidence="7 8">SMK1-12</strain>
    </source>
</reference>
<proteinExistence type="inferred from homology"/>
<dbReference type="InterPro" id="IPR013325">
    <property type="entry name" value="RNA_pol_sigma_r2"/>
</dbReference>
<keyword evidence="4" id="KW-0238">DNA-binding</keyword>
<dbReference type="Proteomes" id="UP000596252">
    <property type="component" value="Chromosome"/>
</dbReference>
<feature type="domain" description="RNA polymerase sigma-70 region 2" evidence="6">
    <location>
        <begin position="33"/>
        <end position="97"/>
    </location>
</feature>
<organism evidence="7 8">
    <name type="scientific">Shewanella litorisediminis</name>
    <dbReference type="NCBI Taxonomy" id="1173586"/>
    <lineage>
        <taxon>Bacteria</taxon>
        <taxon>Pseudomonadati</taxon>
        <taxon>Pseudomonadota</taxon>
        <taxon>Gammaproteobacteria</taxon>
        <taxon>Alteromonadales</taxon>
        <taxon>Shewanellaceae</taxon>
        <taxon>Shewanella</taxon>
    </lineage>
</organism>